<proteinExistence type="predicted"/>
<organism evidence="1 2">
    <name type="scientific">Dolichospermum flos-aquae UHCC 0037</name>
    <dbReference type="NCBI Taxonomy" id="2590026"/>
    <lineage>
        <taxon>Bacteria</taxon>
        <taxon>Bacillati</taxon>
        <taxon>Cyanobacteriota</taxon>
        <taxon>Cyanophyceae</taxon>
        <taxon>Nostocales</taxon>
        <taxon>Aphanizomenonaceae</taxon>
        <taxon>Dolichospermum</taxon>
    </lineage>
</organism>
<protein>
    <submittedName>
        <fullName evidence="1">Uncharacterized protein</fullName>
    </submittedName>
</protein>
<comment type="caution">
    <text evidence="1">The sequence shown here is derived from an EMBL/GenBank/DDBJ whole genome shotgun (WGS) entry which is preliminary data.</text>
</comment>
<name>A0ACC7S4Q6_DOLFA</name>
<reference evidence="2" key="1">
    <citation type="journal article" date="2020" name="Toxins">
        <title>Phylogenomic Analysis of Secondary Metabolism in the Toxic Cyanobacterial Genera Anabaena, Dolichospermum and Aphanizomenon.</title>
        <authorList>
            <person name="Oesterholm J."/>
            <person name="Popin R.V."/>
            <person name="Fewer D.P."/>
            <person name="Sivonen K."/>
        </authorList>
    </citation>
    <scope>NUCLEOTIDE SEQUENCE [LARGE SCALE GENOMIC DNA]</scope>
    <source>
        <strain evidence="2">UHCC 0037</strain>
    </source>
</reference>
<accession>A0ACC7S4Q6</accession>
<evidence type="ECO:0000313" key="2">
    <source>
        <dbReference type="Proteomes" id="UP001517388"/>
    </source>
</evidence>
<sequence length="81" mass="9031">MWGCDSEVLLQAVRFLGCGECDSEARPRNRFWGLGVRKRCAPQESLFGGMGMRSLFGMLGMRKRCAPQESLFGDVGVRSLK</sequence>
<gene>
    <name evidence="1" type="ORF">FJR39_09805</name>
</gene>
<evidence type="ECO:0000313" key="1">
    <source>
        <dbReference type="EMBL" id="MTJ43477.1"/>
    </source>
</evidence>
<dbReference type="Proteomes" id="UP001517388">
    <property type="component" value="Unassembled WGS sequence"/>
</dbReference>
<keyword evidence="2" id="KW-1185">Reference proteome</keyword>
<dbReference type="EMBL" id="VILF01000002">
    <property type="protein sequence ID" value="MTJ43477.1"/>
    <property type="molecule type" value="Genomic_DNA"/>
</dbReference>